<dbReference type="GO" id="GO:0005829">
    <property type="term" value="C:cytosol"/>
    <property type="evidence" value="ECO:0007669"/>
    <property type="project" value="TreeGrafter"/>
</dbReference>
<name>A0A554S776_9ACTN</name>
<gene>
    <name evidence="1" type="ORF">FNM00_12700</name>
</gene>
<accession>A0A554S776</accession>
<dbReference type="GO" id="GO:0000287">
    <property type="term" value="F:magnesium ion binding"/>
    <property type="evidence" value="ECO:0007669"/>
    <property type="project" value="TreeGrafter"/>
</dbReference>
<dbReference type="InterPro" id="IPR000150">
    <property type="entry name" value="Cof"/>
</dbReference>
<dbReference type="GO" id="GO:0016791">
    <property type="term" value="F:phosphatase activity"/>
    <property type="evidence" value="ECO:0007669"/>
    <property type="project" value="TreeGrafter"/>
</dbReference>
<dbReference type="PANTHER" id="PTHR10000:SF25">
    <property type="entry name" value="PHOSPHATASE YKRA-RELATED"/>
    <property type="match status" value="1"/>
</dbReference>
<proteinExistence type="predicted"/>
<evidence type="ECO:0000313" key="2">
    <source>
        <dbReference type="Proteomes" id="UP000316988"/>
    </source>
</evidence>
<dbReference type="NCBIfam" id="TIGR00099">
    <property type="entry name" value="Cof-subfamily"/>
    <property type="match status" value="1"/>
</dbReference>
<reference evidence="1 2" key="1">
    <citation type="submission" date="2019-07" db="EMBL/GenBank/DDBJ databases">
        <authorList>
            <person name="Zhao L.H."/>
        </authorList>
    </citation>
    <scope>NUCLEOTIDE SEQUENCE [LARGE SCALE GENOMIC DNA]</scope>
    <source>
        <strain evidence="1 2">Co35</strain>
    </source>
</reference>
<keyword evidence="2" id="KW-1185">Reference proteome</keyword>
<protein>
    <submittedName>
        <fullName evidence="1">Cof-type HAD-IIB family hydrolase</fullName>
    </submittedName>
</protein>
<dbReference type="InterPro" id="IPR036412">
    <property type="entry name" value="HAD-like_sf"/>
</dbReference>
<dbReference type="SUPFAM" id="SSF56784">
    <property type="entry name" value="HAD-like"/>
    <property type="match status" value="1"/>
</dbReference>
<dbReference type="InterPro" id="IPR023214">
    <property type="entry name" value="HAD_sf"/>
</dbReference>
<dbReference type="PANTHER" id="PTHR10000">
    <property type="entry name" value="PHOSPHOSERINE PHOSPHATASE"/>
    <property type="match status" value="1"/>
</dbReference>
<sequence length="293" mass="31044">MLGSPGVVTEGLIALLTSSPRIAFLDIDGTIVDHDESIADSTVEAIRSARARGHLVFISTGRSAPEVYPWIRDIGFDGEITAGGGFVEHAGELIIEQTMPERLVEEITELLEALGLDYYLQSHQGVEPHGRVVERLDEVLVAHGAAAPSQHAVARIFADDRMHGRGEVAKAVFIGDSQEDFGRVEAAVHGELRDAVDLITGTIAYLGSASGEISPRGVNKGTAILRALDHLGLDPAQAIGIGDSRNDVEMLRICGVGIAMSGAAPEVVAAADEMTSGVMDGGVWNAFRRHQLI</sequence>
<comment type="caution">
    <text evidence="1">The sequence shown here is derived from an EMBL/GenBank/DDBJ whole genome shotgun (WGS) entry which is preliminary data.</text>
</comment>
<dbReference type="InterPro" id="IPR006379">
    <property type="entry name" value="HAD-SF_hydro_IIB"/>
</dbReference>
<dbReference type="RefSeq" id="WP_143913919.1">
    <property type="nucleotide sequence ID" value="NZ_VLNT01000010.1"/>
</dbReference>
<evidence type="ECO:0000313" key="1">
    <source>
        <dbReference type="EMBL" id="TSD62204.1"/>
    </source>
</evidence>
<dbReference type="AlphaFoldDB" id="A0A554S776"/>
<dbReference type="Gene3D" id="3.30.1240.10">
    <property type="match status" value="1"/>
</dbReference>
<dbReference type="NCBIfam" id="TIGR01484">
    <property type="entry name" value="HAD-SF-IIB"/>
    <property type="match status" value="1"/>
</dbReference>
<dbReference type="Proteomes" id="UP000316988">
    <property type="component" value="Unassembled WGS sequence"/>
</dbReference>
<dbReference type="EMBL" id="VLNT01000010">
    <property type="protein sequence ID" value="TSD62204.1"/>
    <property type="molecule type" value="Genomic_DNA"/>
</dbReference>
<dbReference type="OrthoDB" id="3180855at2"/>
<organism evidence="1 2">
    <name type="scientific">Aeromicrobium piscarium</name>
    <dbReference type="NCBI Taxonomy" id="2590901"/>
    <lineage>
        <taxon>Bacteria</taxon>
        <taxon>Bacillati</taxon>
        <taxon>Actinomycetota</taxon>
        <taxon>Actinomycetes</taxon>
        <taxon>Propionibacteriales</taxon>
        <taxon>Nocardioidaceae</taxon>
        <taxon>Aeromicrobium</taxon>
    </lineage>
</organism>
<dbReference type="Gene3D" id="3.40.50.1000">
    <property type="entry name" value="HAD superfamily/HAD-like"/>
    <property type="match status" value="1"/>
</dbReference>
<dbReference type="Pfam" id="PF08282">
    <property type="entry name" value="Hydrolase_3"/>
    <property type="match status" value="1"/>
</dbReference>
<keyword evidence="1" id="KW-0378">Hydrolase</keyword>